<evidence type="ECO:0000256" key="2">
    <source>
        <dbReference type="SAM" id="MobiDB-lite"/>
    </source>
</evidence>
<feature type="coiled-coil region" evidence="1">
    <location>
        <begin position="3"/>
        <end position="44"/>
    </location>
</feature>
<dbReference type="EMBL" id="OZ075130">
    <property type="protein sequence ID" value="CAL4978646.1"/>
    <property type="molecule type" value="Genomic_DNA"/>
</dbReference>
<gene>
    <name evidence="3" type="ORF">URODEC1_LOCUS54857</name>
</gene>
<feature type="region of interest" description="Disordered" evidence="2">
    <location>
        <begin position="228"/>
        <end position="413"/>
    </location>
</feature>
<dbReference type="AlphaFoldDB" id="A0ABC9AMH6"/>
<feature type="compositionally biased region" description="Acidic residues" evidence="2">
    <location>
        <begin position="355"/>
        <end position="370"/>
    </location>
</feature>
<feature type="compositionally biased region" description="Low complexity" evidence="2">
    <location>
        <begin position="228"/>
        <end position="240"/>
    </location>
</feature>
<keyword evidence="1" id="KW-0175">Coiled coil</keyword>
<dbReference type="Proteomes" id="UP001497457">
    <property type="component" value="Chromosome 20rd"/>
</dbReference>
<evidence type="ECO:0000256" key="1">
    <source>
        <dbReference type="SAM" id="Coils"/>
    </source>
</evidence>
<reference evidence="4" key="1">
    <citation type="submission" date="2024-06" db="EMBL/GenBank/DDBJ databases">
        <authorList>
            <person name="Ryan C."/>
        </authorList>
    </citation>
    <scope>NUCLEOTIDE SEQUENCE [LARGE SCALE GENOMIC DNA]</scope>
</reference>
<dbReference type="PANTHER" id="PTHR34380:SF1">
    <property type="entry name" value="OS01G0221300 PROTEIN"/>
    <property type="match status" value="1"/>
</dbReference>
<organism evidence="3 4">
    <name type="scientific">Urochloa decumbens</name>
    <dbReference type="NCBI Taxonomy" id="240449"/>
    <lineage>
        <taxon>Eukaryota</taxon>
        <taxon>Viridiplantae</taxon>
        <taxon>Streptophyta</taxon>
        <taxon>Embryophyta</taxon>
        <taxon>Tracheophyta</taxon>
        <taxon>Spermatophyta</taxon>
        <taxon>Magnoliopsida</taxon>
        <taxon>Liliopsida</taxon>
        <taxon>Poales</taxon>
        <taxon>Poaceae</taxon>
        <taxon>PACMAD clade</taxon>
        <taxon>Panicoideae</taxon>
        <taxon>Panicodae</taxon>
        <taxon>Paniceae</taxon>
        <taxon>Melinidinae</taxon>
        <taxon>Urochloa</taxon>
    </lineage>
</organism>
<feature type="region of interest" description="Disordered" evidence="2">
    <location>
        <begin position="44"/>
        <end position="195"/>
    </location>
</feature>
<feature type="compositionally biased region" description="Basic and acidic residues" evidence="2">
    <location>
        <begin position="265"/>
        <end position="279"/>
    </location>
</feature>
<sequence length="545" mass="58671">MDAAEAAAKLASLNAELAAKSSRISELEDRVSFLEADNARLTEALARREAPGRTGAGDPKSGRLAAGSGGIEHEEAGKAGGSASFGSIEVSDDEDGAAVGANKGRNPAEEGVVAAPTPRKRVVSSESEDEADVEGAEGGGGSNKEDSGAGLEDEDVSVTPRGKRRAAALVVTSDSENEDVNGGELGSGNDGVDDQEEGVTAIRKRGLCGISDSDDEDVSEGVPVAASMAASKAASPVARAQVESDDEDDLVPIRQVLREMRKRMAREDNSGDELREARGRSTPTTRRSARLAKSKGGQVLKKRRKERVSEDDTDDELCEARERSTPTTRRSARLVKNQSKGGRASRRVNKFVEPNEYEGSEDDMEEDSDTDGFIKHDSSSESDIDSAEEPHNESDGSGLNEDSSPGPEESDPMAEYASAMARIGRKKEAKDWKFEADMLAAFAEHPELCLKAVCALYRRQTQEEQLEKAALVHNKEGFNHIDAHRGSCIAEFLLDGDREGPVKKTIHDLEEHDGCALEFCRRVASNYSKQLFAIYQNKEDPYFHP</sequence>
<name>A0ABC9AMH6_9POAL</name>
<dbReference type="PANTHER" id="PTHR34380">
    <property type="entry name" value="BNAA03G12380D PROTEIN"/>
    <property type="match status" value="1"/>
</dbReference>
<evidence type="ECO:0000313" key="3">
    <source>
        <dbReference type="EMBL" id="CAL4978646.1"/>
    </source>
</evidence>
<reference evidence="3 4" key="2">
    <citation type="submission" date="2024-10" db="EMBL/GenBank/DDBJ databases">
        <authorList>
            <person name="Ryan C."/>
        </authorList>
    </citation>
    <scope>NUCLEOTIDE SEQUENCE [LARGE SCALE GENOMIC DNA]</scope>
</reference>
<keyword evidence="4" id="KW-1185">Reference proteome</keyword>
<protein>
    <submittedName>
        <fullName evidence="3">Uncharacterized protein</fullName>
    </submittedName>
</protein>
<proteinExistence type="predicted"/>
<evidence type="ECO:0000313" key="4">
    <source>
        <dbReference type="Proteomes" id="UP001497457"/>
    </source>
</evidence>
<feature type="compositionally biased region" description="Acidic residues" evidence="2">
    <location>
        <begin position="126"/>
        <end position="135"/>
    </location>
</feature>
<accession>A0ABC9AMH6</accession>